<accession>A0A2S7KL33</accession>
<evidence type="ECO:0000313" key="3">
    <source>
        <dbReference type="EMBL" id="PQB03327.1"/>
    </source>
</evidence>
<dbReference type="GO" id="GO:0015562">
    <property type="term" value="F:efflux transmembrane transporter activity"/>
    <property type="evidence" value="ECO:0007669"/>
    <property type="project" value="TreeGrafter"/>
</dbReference>
<comment type="caution">
    <text evidence="3">The sequence shown here is derived from an EMBL/GenBank/DDBJ whole genome shotgun (WGS) entry which is preliminary data.</text>
</comment>
<keyword evidence="4" id="KW-1185">Reference proteome</keyword>
<dbReference type="EMBL" id="MQUA01000014">
    <property type="protein sequence ID" value="PQB03327.1"/>
    <property type="molecule type" value="Genomic_DNA"/>
</dbReference>
<dbReference type="NCBIfam" id="TIGR01730">
    <property type="entry name" value="RND_mfp"/>
    <property type="match status" value="1"/>
</dbReference>
<comment type="similarity">
    <text evidence="1">Belongs to the membrane fusion protein (MFP) (TC 8.A.1) family.</text>
</comment>
<dbReference type="PANTHER" id="PTHR30469:SF15">
    <property type="entry name" value="HLYD FAMILY OF SECRETION PROTEINS"/>
    <property type="match status" value="1"/>
</dbReference>
<dbReference type="PROSITE" id="PS51257">
    <property type="entry name" value="PROKAR_LIPOPROTEIN"/>
    <property type="match status" value="1"/>
</dbReference>
<dbReference type="InterPro" id="IPR006143">
    <property type="entry name" value="RND_pump_MFP"/>
</dbReference>
<dbReference type="GO" id="GO:1990281">
    <property type="term" value="C:efflux pump complex"/>
    <property type="evidence" value="ECO:0007669"/>
    <property type="project" value="TreeGrafter"/>
</dbReference>
<evidence type="ECO:0000259" key="2">
    <source>
        <dbReference type="Pfam" id="PF25917"/>
    </source>
</evidence>
<feature type="domain" description="Multidrug resistance protein MdtA-like barrel-sandwich hybrid" evidence="2">
    <location>
        <begin position="68"/>
        <end position="183"/>
    </location>
</feature>
<sequence length="350" mass="38952">MKYRYHIIAILILQVFTSCKQEYIKESNTKISASKTVRVLPLERLEHIEPIIASGTLQSKQEIVLSFKIGGILSSLLVEEGQTVKKNQKIGSLNLSEINAQVVSANNTYDKSVRDLERATNLYRDTVGTLEQKQNARTAKEIANSNLEIAQFNRRFAVVNSPVTGKVLQRYVEVGQLVSSGQPIYKIGSSGTNGSQIIRLGLPDKDVVKIALNDSATVVFDVFEKTEYKGAVTEIGMMANPKTALFEVEITLDDFKGEIKNGFIGKIKIYPKNALKTYKIPMDALVEGNNKQAIIFFTTDNQIAKRATVRIEQFRNNYFSISTSELSNDAMVIIDGAPFLKDNDSIKTVK</sequence>
<evidence type="ECO:0000313" key="4">
    <source>
        <dbReference type="Proteomes" id="UP000239522"/>
    </source>
</evidence>
<dbReference type="InterPro" id="IPR058625">
    <property type="entry name" value="MdtA-like_BSH"/>
</dbReference>
<dbReference type="Gene3D" id="2.40.30.170">
    <property type="match status" value="1"/>
</dbReference>
<dbReference type="OrthoDB" id="9778236at2"/>
<dbReference type="Proteomes" id="UP000239522">
    <property type="component" value="Unassembled WGS sequence"/>
</dbReference>
<protein>
    <recommendedName>
        <fullName evidence="2">Multidrug resistance protein MdtA-like barrel-sandwich hybrid domain-containing protein</fullName>
    </recommendedName>
</protein>
<name>A0A2S7KL33_9FLAO</name>
<dbReference type="Gene3D" id="2.40.50.100">
    <property type="match status" value="1"/>
</dbReference>
<reference evidence="3 4" key="1">
    <citation type="submission" date="2016-11" db="EMBL/GenBank/DDBJ databases">
        <title>Trade-off between light-utilization and light-protection in marine flavobacteria.</title>
        <authorList>
            <person name="Kumagai Y."/>
        </authorList>
    </citation>
    <scope>NUCLEOTIDE SEQUENCE [LARGE SCALE GENOMIC DNA]</scope>
    <source>
        <strain evidence="3 4">ATCC 700397</strain>
    </source>
</reference>
<dbReference type="SUPFAM" id="SSF111369">
    <property type="entry name" value="HlyD-like secretion proteins"/>
    <property type="match status" value="1"/>
</dbReference>
<dbReference type="PANTHER" id="PTHR30469">
    <property type="entry name" value="MULTIDRUG RESISTANCE PROTEIN MDTA"/>
    <property type="match status" value="1"/>
</dbReference>
<proteinExistence type="inferred from homology"/>
<dbReference type="AlphaFoldDB" id="A0A2S7KL33"/>
<evidence type="ECO:0000256" key="1">
    <source>
        <dbReference type="ARBA" id="ARBA00009477"/>
    </source>
</evidence>
<gene>
    <name evidence="3" type="ORF">BST83_18680</name>
</gene>
<organism evidence="3 4">
    <name type="scientific">Polaribacter filamentus</name>
    <dbReference type="NCBI Taxonomy" id="53483"/>
    <lineage>
        <taxon>Bacteria</taxon>
        <taxon>Pseudomonadati</taxon>
        <taxon>Bacteroidota</taxon>
        <taxon>Flavobacteriia</taxon>
        <taxon>Flavobacteriales</taxon>
        <taxon>Flavobacteriaceae</taxon>
    </lineage>
</organism>
<dbReference type="Pfam" id="PF25917">
    <property type="entry name" value="BSH_RND"/>
    <property type="match status" value="1"/>
</dbReference>